<name>A0A9P8P7H0_9ASCO</name>
<feature type="region of interest" description="Disordered" evidence="1">
    <location>
        <begin position="79"/>
        <end position="109"/>
    </location>
</feature>
<feature type="compositionally biased region" description="Gly residues" evidence="1">
    <location>
        <begin position="98"/>
        <end position="109"/>
    </location>
</feature>
<evidence type="ECO:0000313" key="3">
    <source>
        <dbReference type="Proteomes" id="UP000769157"/>
    </source>
</evidence>
<evidence type="ECO:0000313" key="2">
    <source>
        <dbReference type="EMBL" id="KAH3666752.1"/>
    </source>
</evidence>
<dbReference type="RefSeq" id="XP_046061708.1">
    <property type="nucleotide sequence ID" value="XM_046204155.1"/>
</dbReference>
<dbReference type="Proteomes" id="UP000769157">
    <property type="component" value="Unassembled WGS sequence"/>
</dbReference>
<comment type="caution">
    <text evidence="2">The sequence shown here is derived from an EMBL/GenBank/DDBJ whole genome shotgun (WGS) entry which is preliminary data.</text>
</comment>
<proteinExistence type="predicted"/>
<organism evidence="2 3">
    <name type="scientific">Ogataea philodendri</name>
    <dbReference type="NCBI Taxonomy" id="1378263"/>
    <lineage>
        <taxon>Eukaryota</taxon>
        <taxon>Fungi</taxon>
        <taxon>Dikarya</taxon>
        <taxon>Ascomycota</taxon>
        <taxon>Saccharomycotina</taxon>
        <taxon>Pichiomycetes</taxon>
        <taxon>Pichiales</taxon>
        <taxon>Pichiaceae</taxon>
        <taxon>Ogataea</taxon>
    </lineage>
</organism>
<dbReference type="EMBL" id="JAEUBE010000199">
    <property type="protein sequence ID" value="KAH3666752.1"/>
    <property type="molecule type" value="Genomic_DNA"/>
</dbReference>
<reference evidence="2" key="1">
    <citation type="journal article" date="2021" name="Open Biol.">
        <title>Shared evolutionary footprints suggest mitochondrial oxidative damage underlies multiple complex I losses in fungi.</title>
        <authorList>
            <person name="Schikora-Tamarit M.A."/>
            <person name="Marcet-Houben M."/>
            <person name="Nosek J."/>
            <person name="Gabaldon T."/>
        </authorList>
    </citation>
    <scope>NUCLEOTIDE SEQUENCE</scope>
    <source>
        <strain evidence="2">CBS6075</strain>
    </source>
</reference>
<protein>
    <submittedName>
        <fullName evidence="2">Uncharacterized protein</fullName>
    </submittedName>
</protein>
<evidence type="ECO:0000256" key="1">
    <source>
        <dbReference type="SAM" id="MobiDB-lite"/>
    </source>
</evidence>
<gene>
    <name evidence="2" type="ORF">OGAPHI_003201</name>
</gene>
<dbReference type="GeneID" id="70235168"/>
<accession>A0A9P8P7H0</accession>
<reference evidence="2" key="2">
    <citation type="submission" date="2021-01" db="EMBL/GenBank/DDBJ databases">
        <authorList>
            <person name="Schikora-Tamarit M.A."/>
        </authorList>
    </citation>
    <scope>NUCLEOTIDE SEQUENCE</scope>
    <source>
        <strain evidence="2">CBS6075</strain>
    </source>
</reference>
<sequence>MITVWIQSEMKERRNEDVGGKHVAQEHPVANRAESGRETLGHGVCCWGTGFELQAYKHENCHLQGTGNAIEETSRDAVRVTPGTGGEQSSGPCPCRNGGRGNQAGIDTSGGGGEPFRVLDLAQVAGENTCDQAHEQGERCANAQHKAIAVALVKNRGGHGPHIGVGSHLYKAELFSDKQLIRKNNVQGKVHGFKIRWPDKERSTFVELRSKNYNGRRKTAVIVAAQTGGGLRLPPHWYIGSQFKV</sequence>
<dbReference type="AlphaFoldDB" id="A0A9P8P7H0"/>
<dbReference type="OrthoDB" id="10490504at2759"/>
<keyword evidence="3" id="KW-1185">Reference proteome</keyword>